<organism evidence="4 5">
    <name type="scientific">Ancylostoma ceylanicum</name>
    <dbReference type="NCBI Taxonomy" id="53326"/>
    <lineage>
        <taxon>Eukaryota</taxon>
        <taxon>Metazoa</taxon>
        <taxon>Ecdysozoa</taxon>
        <taxon>Nematoda</taxon>
        <taxon>Chromadorea</taxon>
        <taxon>Rhabditida</taxon>
        <taxon>Rhabditina</taxon>
        <taxon>Rhabditomorpha</taxon>
        <taxon>Strongyloidea</taxon>
        <taxon>Ancylostomatidae</taxon>
        <taxon>Ancylostomatinae</taxon>
        <taxon>Ancylostoma</taxon>
    </lineage>
</organism>
<feature type="compositionally biased region" description="Basic and acidic residues" evidence="1">
    <location>
        <begin position="329"/>
        <end position="338"/>
    </location>
</feature>
<keyword evidence="2" id="KW-0472">Membrane</keyword>
<keyword evidence="2" id="KW-1133">Transmembrane helix</keyword>
<dbReference type="PANTHER" id="PTHR47520:SF13">
    <property type="entry name" value="PROTEIN CBG10012"/>
    <property type="match status" value="1"/>
</dbReference>
<dbReference type="AlphaFoldDB" id="A0A016RVE4"/>
<evidence type="ECO:0000256" key="3">
    <source>
        <dbReference type="SAM" id="SignalP"/>
    </source>
</evidence>
<evidence type="ECO:0000313" key="4">
    <source>
        <dbReference type="EMBL" id="EYB82365.1"/>
    </source>
</evidence>
<dbReference type="EMBL" id="JARK01001697">
    <property type="protein sequence ID" value="EYB82365.1"/>
    <property type="molecule type" value="Genomic_DNA"/>
</dbReference>
<keyword evidence="2" id="KW-0812">Transmembrane</keyword>
<dbReference type="PANTHER" id="PTHR47520">
    <property type="entry name" value="CX DOMAIN-CONTAINING PROTEIN-RELATED"/>
    <property type="match status" value="1"/>
</dbReference>
<gene>
    <name evidence="4" type="primary">Acey_s0361.g3470</name>
    <name evidence="4" type="ORF">Y032_0361g3470</name>
</gene>
<keyword evidence="3" id="KW-0732">Signal</keyword>
<dbReference type="OrthoDB" id="5899151at2759"/>
<evidence type="ECO:0000313" key="5">
    <source>
        <dbReference type="Proteomes" id="UP000024635"/>
    </source>
</evidence>
<feature type="region of interest" description="Disordered" evidence="1">
    <location>
        <begin position="307"/>
        <end position="338"/>
    </location>
</feature>
<name>A0A016RVE4_9BILA</name>
<sequence length="338" mass="37339">MWKRSLLYLLLMQLLISPALPRTRMRGSSMARMSSNVNRGINTRSSLHGENPPHPIPAHGVLLRNVATFGGRLQFEWSQTKQFSVDIKLRNGVASDSRKLWRSVRFSSLAASSGSSGSSFRNALIGGALGAAGGVLAVEAGKAMFHSNKRSISYVEGHGRKQCSMPLDEMTRHNDRLHQIVWTCGQNEVCCGKTCCPLIVAENYAYNMKILAVILGVVLVVLLAFCVIYCVYYLNNDECIDIDDPSRYVNYSYSDDLYGSGIRRKNYGPQMSPGAACTSGTYPYNGYPSQDPNYYLPGYPPPYPPAYPQCYPPQSPATKAPPEVPVVHKQQESHNDKA</sequence>
<feature type="signal peptide" evidence="3">
    <location>
        <begin position="1"/>
        <end position="21"/>
    </location>
</feature>
<feature type="transmembrane region" description="Helical" evidence="2">
    <location>
        <begin position="210"/>
        <end position="234"/>
    </location>
</feature>
<reference evidence="5" key="1">
    <citation type="journal article" date="2015" name="Nat. Genet.">
        <title>The genome and transcriptome of the zoonotic hookworm Ancylostoma ceylanicum identify infection-specific gene families.</title>
        <authorList>
            <person name="Schwarz E.M."/>
            <person name="Hu Y."/>
            <person name="Antoshechkin I."/>
            <person name="Miller M.M."/>
            <person name="Sternberg P.W."/>
            <person name="Aroian R.V."/>
        </authorList>
    </citation>
    <scope>NUCLEOTIDE SEQUENCE</scope>
    <source>
        <strain evidence="5">HY135</strain>
    </source>
</reference>
<evidence type="ECO:0000256" key="2">
    <source>
        <dbReference type="SAM" id="Phobius"/>
    </source>
</evidence>
<protein>
    <recommendedName>
        <fullName evidence="6">CX domain-containing protein</fullName>
    </recommendedName>
</protein>
<comment type="caution">
    <text evidence="4">The sequence shown here is derived from an EMBL/GenBank/DDBJ whole genome shotgun (WGS) entry which is preliminary data.</text>
</comment>
<dbReference type="Proteomes" id="UP000024635">
    <property type="component" value="Unassembled WGS sequence"/>
</dbReference>
<evidence type="ECO:0000256" key="1">
    <source>
        <dbReference type="SAM" id="MobiDB-lite"/>
    </source>
</evidence>
<feature type="chain" id="PRO_5001485783" description="CX domain-containing protein" evidence="3">
    <location>
        <begin position="22"/>
        <end position="338"/>
    </location>
</feature>
<proteinExistence type="predicted"/>
<evidence type="ECO:0008006" key="6">
    <source>
        <dbReference type="Google" id="ProtNLM"/>
    </source>
</evidence>
<accession>A0A016RVE4</accession>
<keyword evidence="5" id="KW-1185">Reference proteome</keyword>